<evidence type="ECO:0000313" key="1">
    <source>
        <dbReference type="EnsemblPlants" id="MELO3C026477.2.1"/>
    </source>
</evidence>
<protein>
    <submittedName>
        <fullName evidence="1">Uncharacterized protein</fullName>
    </submittedName>
</protein>
<proteinExistence type="predicted"/>
<name>A0A9I9E1C3_CUCME</name>
<accession>A0A9I9E1C3</accession>
<dbReference type="AlphaFoldDB" id="A0A9I9E1C3"/>
<dbReference type="EnsemblPlants" id="MELO3C026477.2.1">
    <property type="protein sequence ID" value="MELO3C026477.2.1"/>
    <property type="gene ID" value="MELO3C026477.2"/>
</dbReference>
<sequence length="67" mass="7555">MGRRRVRSCRRLPSIGNISIKRKEFAMLCDSHVENGSLDVILLTLFPTCGCVSKELWPTPFGIYVDA</sequence>
<organism evidence="1">
    <name type="scientific">Cucumis melo</name>
    <name type="common">Muskmelon</name>
    <dbReference type="NCBI Taxonomy" id="3656"/>
    <lineage>
        <taxon>Eukaryota</taxon>
        <taxon>Viridiplantae</taxon>
        <taxon>Streptophyta</taxon>
        <taxon>Embryophyta</taxon>
        <taxon>Tracheophyta</taxon>
        <taxon>Spermatophyta</taxon>
        <taxon>Magnoliopsida</taxon>
        <taxon>eudicotyledons</taxon>
        <taxon>Gunneridae</taxon>
        <taxon>Pentapetalae</taxon>
        <taxon>rosids</taxon>
        <taxon>fabids</taxon>
        <taxon>Cucurbitales</taxon>
        <taxon>Cucurbitaceae</taxon>
        <taxon>Benincaseae</taxon>
        <taxon>Cucumis</taxon>
    </lineage>
</organism>
<reference evidence="1" key="1">
    <citation type="submission" date="2023-03" db="UniProtKB">
        <authorList>
            <consortium name="EnsemblPlants"/>
        </authorList>
    </citation>
    <scope>IDENTIFICATION</scope>
</reference>
<dbReference type="Gramene" id="MELO3C026477.2.1">
    <property type="protein sequence ID" value="MELO3C026477.2.1"/>
    <property type="gene ID" value="MELO3C026477.2"/>
</dbReference>